<dbReference type="SUPFAM" id="SSF81301">
    <property type="entry name" value="Nucleotidyltransferase"/>
    <property type="match status" value="1"/>
</dbReference>
<evidence type="ECO:0000259" key="1">
    <source>
        <dbReference type="Pfam" id="PF19502"/>
    </source>
</evidence>
<reference evidence="2 3" key="1">
    <citation type="submission" date="2019-03" db="EMBL/GenBank/DDBJ databases">
        <title>Dyadobacter AR-3-6 sp. nov., isolated from arctic soil.</title>
        <authorList>
            <person name="Chaudhary D.K."/>
        </authorList>
    </citation>
    <scope>NUCLEOTIDE SEQUENCE [LARGE SCALE GENOMIC DNA]</scope>
    <source>
        <strain evidence="2 3">AR-3-6</strain>
    </source>
</reference>
<dbReference type="Gene3D" id="3.30.460.40">
    <property type="match status" value="1"/>
</dbReference>
<gene>
    <name evidence="2" type="ORF">E0F88_17975</name>
</gene>
<dbReference type="Proteomes" id="UP000294850">
    <property type="component" value="Unassembled WGS sequence"/>
</dbReference>
<comment type="caution">
    <text evidence="2">The sequence shown here is derived from an EMBL/GenBank/DDBJ whole genome shotgun (WGS) entry which is preliminary data.</text>
</comment>
<protein>
    <recommendedName>
        <fullName evidence="1">DUF6036 domain-containing protein</fullName>
    </recommendedName>
</protein>
<dbReference type="InterPro" id="IPR045792">
    <property type="entry name" value="DUF6036"/>
</dbReference>
<proteinExistence type="predicted"/>
<dbReference type="OrthoDB" id="121150at2"/>
<organism evidence="2 3">
    <name type="scientific">Dyadobacter psychrotolerans</name>
    <dbReference type="NCBI Taxonomy" id="2541721"/>
    <lineage>
        <taxon>Bacteria</taxon>
        <taxon>Pseudomonadati</taxon>
        <taxon>Bacteroidota</taxon>
        <taxon>Cytophagia</taxon>
        <taxon>Cytophagales</taxon>
        <taxon>Spirosomataceae</taxon>
        <taxon>Dyadobacter</taxon>
    </lineage>
</organism>
<feature type="domain" description="DUF6036" evidence="1">
    <location>
        <begin position="7"/>
        <end position="149"/>
    </location>
</feature>
<evidence type="ECO:0000313" key="3">
    <source>
        <dbReference type="Proteomes" id="UP000294850"/>
    </source>
</evidence>
<keyword evidence="3" id="KW-1185">Reference proteome</keyword>
<name>A0A4R5DSW2_9BACT</name>
<dbReference type="EMBL" id="SMFL01000006">
    <property type="protein sequence ID" value="TDE13963.1"/>
    <property type="molecule type" value="Genomic_DNA"/>
</dbReference>
<evidence type="ECO:0000313" key="2">
    <source>
        <dbReference type="EMBL" id="TDE13963.1"/>
    </source>
</evidence>
<dbReference type="InterPro" id="IPR043519">
    <property type="entry name" value="NT_sf"/>
</dbReference>
<dbReference type="AlphaFoldDB" id="A0A4R5DSW2"/>
<accession>A0A4R5DSW2</accession>
<sequence>MDISSDDVHQLLQNLNRFNVKYLLVGGMAGVVHGHIRTTQDMDLWIKNTPDNTRALVAALAQSEVPGADLLNGMPLIFGWTSVRFGLSGFELDLGHSLKAFAEADFDACYEKALHADFDGTPFQVIRLSDLIIEKKATARAKDLADLEELQRIWESQES</sequence>
<dbReference type="Pfam" id="PF19502">
    <property type="entry name" value="DUF6036"/>
    <property type="match status" value="1"/>
</dbReference>